<dbReference type="AlphaFoldDB" id="A0A0H5BF48"/>
<dbReference type="InterPro" id="IPR001509">
    <property type="entry name" value="Epimerase_deHydtase"/>
</dbReference>
<keyword evidence="9 10" id="KW-0119">Carbohydrate metabolism</keyword>
<gene>
    <name evidence="13" type="primary">galE_3</name>
    <name evidence="12" type="ORF">BV133_2131</name>
    <name evidence="13" type="ORF">BVIRIDIS_20190</name>
</gene>
<evidence type="ECO:0000256" key="4">
    <source>
        <dbReference type="ARBA" id="ARBA00007637"/>
    </source>
</evidence>
<dbReference type="CDD" id="cd05247">
    <property type="entry name" value="UDP_G4E_1_SDR_e"/>
    <property type="match status" value="1"/>
</dbReference>
<dbReference type="RefSeq" id="WP_055037961.1">
    <property type="nucleotide sequence ID" value="NZ_AP014854.2"/>
</dbReference>
<dbReference type="NCBIfam" id="TIGR01179">
    <property type="entry name" value="galE"/>
    <property type="match status" value="1"/>
</dbReference>
<evidence type="ECO:0000256" key="8">
    <source>
        <dbReference type="ARBA" id="ARBA00023235"/>
    </source>
</evidence>
<keyword evidence="7 10" id="KW-0520">NAD</keyword>
<dbReference type="InterPro" id="IPR036291">
    <property type="entry name" value="NAD(P)-bd_dom_sf"/>
</dbReference>
<accession>A0A0H5BF48</accession>
<dbReference type="PANTHER" id="PTHR43725">
    <property type="entry name" value="UDP-GLUCOSE 4-EPIMERASE"/>
    <property type="match status" value="1"/>
</dbReference>
<dbReference type="UniPathway" id="UPA00214"/>
<evidence type="ECO:0000256" key="6">
    <source>
        <dbReference type="ARBA" id="ARBA00018569"/>
    </source>
</evidence>
<keyword evidence="14" id="KW-1185">Reference proteome</keyword>
<evidence type="ECO:0000313" key="13">
    <source>
        <dbReference type="EMBL" id="CUU43002.1"/>
    </source>
</evidence>
<evidence type="ECO:0000256" key="7">
    <source>
        <dbReference type="ARBA" id="ARBA00023027"/>
    </source>
</evidence>
<dbReference type="SUPFAM" id="SSF51735">
    <property type="entry name" value="NAD(P)-binding Rossmann-fold domains"/>
    <property type="match status" value="1"/>
</dbReference>
<reference evidence="14" key="3">
    <citation type="journal article" date="2016" name="Genome Announc.">
        <title>Revised genome sequence of the purple photosynthetic bacterium Blastochloris viridis.</title>
        <authorList>
            <person name="Liu L.N."/>
            <person name="Faulkner M."/>
            <person name="Liu X."/>
            <person name="Huang F."/>
            <person name="Darby A.C."/>
            <person name="Hall N."/>
        </authorList>
    </citation>
    <scope>NUCLEOTIDE SEQUENCE [LARGE SCALE GENOMIC DNA]</scope>
    <source>
        <strain evidence="14">ATCC 19567 / DSM 133 / F</strain>
    </source>
</reference>
<dbReference type="EMBL" id="AP014854">
    <property type="protein sequence ID" value="BAR99724.1"/>
    <property type="molecule type" value="Genomic_DNA"/>
</dbReference>
<dbReference type="Proteomes" id="UP000065734">
    <property type="component" value="Chromosome I"/>
</dbReference>
<dbReference type="Gene3D" id="3.40.50.720">
    <property type="entry name" value="NAD(P)-binding Rossmann-like Domain"/>
    <property type="match status" value="1"/>
</dbReference>
<dbReference type="EC" id="5.1.3.2" evidence="5 10"/>
<evidence type="ECO:0000256" key="1">
    <source>
        <dbReference type="ARBA" id="ARBA00000083"/>
    </source>
</evidence>
<dbReference type="KEGG" id="bvr:BVIR_2575"/>
<comment type="similarity">
    <text evidence="4 10">Belongs to the NAD(P)-dependent epimerase/dehydratase family.</text>
</comment>
<dbReference type="Gene3D" id="3.90.25.10">
    <property type="entry name" value="UDP-galactose 4-epimerase, domain 1"/>
    <property type="match status" value="1"/>
</dbReference>
<evidence type="ECO:0000313" key="12">
    <source>
        <dbReference type="EMBL" id="BAR99724.1"/>
    </source>
</evidence>
<dbReference type="EMBL" id="LN907867">
    <property type="protein sequence ID" value="CUU43002.1"/>
    <property type="molecule type" value="Genomic_DNA"/>
</dbReference>
<comment type="cofactor">
    <cofactor evidence="2 10">
        <name>NAD(+)</name>
        <dbReference type="ChEBI" id="CHEBI:57540"/>
    </cofactor>
</comment>
<comment type="catalytic activity">
    <reaction evidence="1 10">
        <text>UDP-alpha-D-glucose = UDP-alpha-D-galactose</text>
        <dbReference type="Rhea" id="RHEA:22168"/>
        <dbReference type="ChEBI" id="CHEBI:58885"/>
        <dbReference type="ChEBI" id="CHEBI:66914"/>
        <dbReference type="EC" id="5.1.3.2"/>
    </reaction>
</comment>
<dbReference type="GO" id="GO:0003978">
    <property type="term" value="F:UDP-glucose 4-epimerase activity"/>
    <property type="evidence" value="ECO:0007669"/>
    <property type="project" value="UniProtKB-UniRule"/>
</dbReference>
<dbReference type="STRING" id="1079.BVIR_2575"/>
<comment type="subunit">
    <text evidence="10">Homodimer.</text>
</comment>
<sequence length="329" mass="34736">MTVLVTGGAGYIGSHMVLALIDAGERVVVLDDLSNGFRWAVHPNAELIVGDASDQALVGRVIQARGVDAIAHFAAKIVVPDSVADPLGYYLANTVKTRALFAAAVAGGVKHLIFSSTAAVYGTPERNPVTEDARPHPESPYGNSKLMSELMLADAARAHGLGYVVLRYFNVAGADPEGRSGQSTPNATHLIKVGCEAALGLRPGVSVFGTDFPTPDGTGVRDYIQVSDLVAAHLDALRHLRRGGGNLTLNCGYGRGYSVLEVIETVKRVSGVDFPVTLAPRRPGDPAAIVAGADRIRAEIGWRPAFDDLTAIVGQALAWERRLAERRAT</sequence>
<evidence type="ECO:0000256" key="2">
    <source>
        <dbReference type="ARBA" id="ARBA00001911"/>
    </source>
</evidence>
<evidence type="ECO:0000313" key="14">
    <source>
        <dbReference type="Proteomes" id="UP000065734"/>
    </source>
</evidence>
<name>A0A0H5BF48_BLAVI</name>
<dbReference type="GO" id="GO:0033499">
    <property type="term" value="P:galactose catabolic process via UDP-galactose, Leloir pathway"/>
    <property type="evidence" value="ECO:0007669"/>
    <property type="project" value="TreeGrafter"/>
</dbReference>
<evidence type="ECO:0000256" key="10">
    <source>
        <dbReference type="RuleBase" id="RU366046"/>
    </source>
</evidence>
<proteinExistence type="inferred from homology"/>
<dbReference type="OrthoDB" id="9801785at2"/>
<dbReference type="Pfam" id="PF01370">
    <property type="entry name" value="Epimerase"/>
    <property type="match status" value="1"/>
</dbReference>
<dbReference type="PATRIC" id="fig|1079.6.peg.2697"/>
<evidence type="ECO:0000256" key="3">
    <source>
        <dbReference type="ARBA" id="ARBA00004947"/>
    </source>
</evidence>
<reference evidence="13" key="2">
    <citation type="submission" date="2015-11" db="EMBL/GenBank/DDBJ databases">
        <authorList>
            <person name="Zhang Y."/>
            <person name="Guo Z."/>
        </authorList>
    </citation>
    <scope>NUCLEOTIDE SEQUENCE</scope>
    <source>
        <strain evidence="13">1</strain>
    </source>
</reference>
<dbReference type="PANTHER" id="PTHR43725:SF53">
    <property type="entry name" value="UDP-ARABINOSE 4-EPIMERASE 1"/>
    <property type="match status" value="1"/>
</dbReference>
<protein>
    <recommendedName>
        <fullName evidence="6 10">UDP-glucose 4-epimerase</fullName>
        <ecNumber evidence="5 10">5.1.3.2</ecNumber>
    </recommendedName>
</protein>
<evidence type="ECO:0000256" key="5">
    <source>
        <dbReference type="ARBA" id="ARBA00013189"/>
    </source>
</evidence>
<keyword evidence="8 10" id="KW-0413">Isomerase</keyword>
<evidence type="ECO:0000259" key="11">
    <source>
        <dbReference type="Pfam" id="PF01370"/>
    </source>
</evidence>
<dbReference type="InterPro" id="IPR005886">
    <property type="entry name" value="UDP_G4E"/>
</dbReference>
<feature type="domain" description="NAD-dependent epimerase/dehydratase" evidence="11">
    <location>
        <begin position="3"/>
        <end position="252"/>
    </location>
</feature>
<evidence type="ECO:0000256" key="9">
    <source>
        <dbReference type="ARBA" id="ARBA00023277"/>
    </source>
</evidence>
<reference evidence="12" key="1">
    <citation type="journal article" date="2015" name="Genome Announc.">
        <title>Complete Genome Sequence of the Bacteriochlorophyll b-Producing Photosynthetic Bacterium Blastochloris viridis.</title>
        <authorList>
            <person name="Tsukatani Y."/>
            <person name="Hirose Y."/>
            <person name="Harada J."/>
            <person name="Misawa N."/>
            <person name="Mori K."/>
            <person name="Inoue K."/>
            <person name="Tamiaki H."/>
        </authorList>
    </citation>
    <scope>NUCLEOTIDE SEQUENCE [LARGE SCALE GENOMIC DNA]</scope>
    <source>
        <strain evidence="12">DSM 133</strain>
    </source>
</reference>
<comment type="pathway">
    <text evidence="3 10">Carbohydrate metabolism; galactose metabolism.</text>
</comment>
<organism evidence="13 14">
    <name type="scientific">Blastochloris viridis</name>
    <name type="common">Rhodopseudomonas viridis</name>
    <dbReference type="NCBI Taxonomy" id="1079"/>
    <lineage>
        <taxon>Bacteria</taxon>
        <taxon>Pseudomonadati</taxon>
        <taxon>Pseudomonadota</taxon>
        <taxon>Alphaproteobacteria</taxon>
        <taxon>Hyphomicrobiales</taxon>
        <taxon>Blastochloridaceae</taxon>
        <taxon>Blastochloris</taxon>
    </lineage>
</organism>